<dbReference type="HOGENOM" id="CLU_117750_0_0_1"/>
<dbReference type="GO" id="GO:0006369">
    <property type="term" value="P:termination of RNA polymerase II transcription"/>
    <property type="evidence" value="ECO:0007669"/>
    <property type="project" value="TreeGrafter"/>
</dbReference>
<dbReference type="GO" id="GO:0016592">
    <property type="term" value="C:mediator complex"/>
    <property type="evidence" value="ECO:0007669"/>
    <property type="project" value="InterPro"/>
</dbReference>
<gene>
    <name evidence="8" type="primary">MED18</name>
    <name evidence="9" type="ORF">M407DRAFT_242024</name>
</gene>
<dbReference type="Proteomes" id="UP000054248">
    <property type="component" value="Unassembled WGS sequence"/>
</dbReference>
<dbReference type="PANTHER" id="PTHR13321:SF2">
    <property type="entry name" value="MEDIATOR OF RNA POLYMERASE II TRANSCRIPTION SUBUNIT 18"/>
    <property type="match status" value="1"/>
</dbReference>
<evidence type="ECO:0000313" key="10">
    <source>
        <dbReference type="Proteomes" id="UP000054248"/>
    </source>
</evidence>
<evidence type="ECO:0000256" key="1">
    <source>
        <dbReference type="ARBA" id="ARBA00004123"/>
    </source>
</evidence>
<dbReference type="OrthoDB" id="10018982at2759"/>
<dbReference type="GO" id="GO:0070847">
    <property type="term" value="C:core mediator complex"/>
    <property type="evidence" value="ECO:0007669"/>
    <property type="project" value="TreeGrafter"/>
</dbReference>
<reference evidence="10" key="2">
    <citation type="submission" date="2015-01" db="EMBL/GenBank/DDBJ databases">
        <title>Evolutionary Origins and Diversification of the Mycorrhizal Mutualists.</title>
        <authorList>
            <consortium name="DOE Joint Genome Institute"/>
            <consortium name="Mycorrhizal Genomics Consortium"/>
            <person name="Kohler A."/>
            <person name="Kuo A."/>
            <person name="Nagy L.G."/>
            <person name="Floudas D."/>
            <person name="Copeland A."/>
            <person name="Barry K.W."/>
            <person name="Cichocki N."/>
            <person name="Veneault-Fourrey C."/>
            <person name="LaButti K."/>
            <person name="Lindquist E.A."/>
            <person name="Lipzen A."/>
            <person name="Lundell T."/>
            <person name="Morin E."/>
            <person name="Murat C."/>
            <person name="Riley R."/>
            <person name="Ohm R."/>
            <person name="Sun H."/>
            <person name="Tunlid A."/>
            <person name="Henrissat B."/>
            <person name="Grigoriev I.V."/>
            <person name="Hibbett D.S."/>
            <person name="Martin F."/>
        </authorList>
    </citation>
    <scope>NUCLEOTIDE SEQUENCE [LARGE SCALE GENOMIC DNA]</scope>
    <source>
        <strain evidence="10">MUT 4182</strain>
    </source>
</reference>
<keyword evidence="5 8" id="KW-0804">Transcription</keyword>
<evidence type="ECO:0000256" key="7">
    <source>
        <dbReference type="ARBA" id="ARBA00032012"/>
    </source>
</evidence>
<dbReference type="InterPro" id="IPR019095">
    <property type="entry name" value="Mediator_Med18"/>
</dbReference>
<proteinExistence type="inferred from homology"/>
<keyword evidence="6 8" id="KW-0539">Nucleus</keyword>
<organism evidence="9 10">
    <name type="scientific">Tulasnella calospora MUT 4182</name>
    <dbReference type="NCBI Taxonomy" id="1051891"/>
    <lineage>
        <taxon>Eukaryota</taxon>
        <taxon>Fungi</taxon>
        <taxon>Dikarya</taxon>
        <taxon>Basidiomycota</taxon>
        <taxon>Agaricomycotina</taxon>
        <taxon>Agaricomycetes</taxon>
        <taxon>Cantharellales</taxon>
        <taxon>Tulasnellaceae</taxon>
        <taxon>Tulasnella</taxon>
    </lineage>
</organism>
<evidence type="ECO:0000256" key="4">
    <source>
        <dbReference type="ARBA" id="ARBA00023015"/>
    </source>
</evidence>
<keyword evidence="10" id="KW-1185">Reference proteome</keyword>
<sequence length="226" mass="25050">MAMPTVNLAYPQTSQQLQTPYEACLYGSVTGSDEFRSVFDRLTLRTENGSSHLHVRELIFQAQLPSSTSNFNVYSASLTGDGNTPTLVCRQDLLDEKKSWIISTRGRPEPVRLHPIAIVRPAMHARANGDIYGFASTLGFAFQSEAYKRGFTFGKGIVTINVYQLDVHATETDTWEKAAEEATWYIEAKTPPTTVGIPQSVDALVEIRDLLKGLVDLNRDNIVSHA</sequence>
<comment type="subunit">
    <text evidence="8">Component of the Mediator complex.</text>
</comment>
<name>A0A0C3MB44_9AGAM</name>
<evidence type="ECO:0000256" key="5">
    <source>
        <dbReference type="ARBA" id="ARBA00023163"/>
    </source>
</evidence>
<dbReference type="GO" id="GO:0006357">
    <property type="term" value="P:regulation of transcription by RNA polymerase II"/>
    <property type="evidence" value="ECO:0007669"/>
    <property type="project" value="InterPro"/>
</dbReference>
<dbReference type="AlphaFoldDB" id="A0A0C3MB44"/>
<evidence type="ECO:0000256" key="3">
    <source>
        <dbReference type="ARBA" id="ARBA00019612"/>
    </source>
</evidence>
<reference evidence="9 10" key="1">
    <citation type="submission" date="2014-04" db="EMBL/GenBank/DDBJ databases">
        <authorList>
            <consortium name="DOE Joint Genome Institute"/>
            <person name="Kuo A."/>
            <person name="Girlanda M."/>
            <person name="Perotto S."/>
            <person name="Kohler A."/>
            <person name="Nagy L.G."/>
            <person name="Floudas D."/>
            <person name="Copeland A."/>
            <person name="Barry K.W."/>
            <person name="Cichocki N."/>
            <person name="Veneault-Fourrey C."/>
            <person name="LaButti K."/>
            <person name="Lindquist E.A."/>
            <person name="Lipzen A."/>
            <person name="Lundell T."/>
            <person name="Morin E."/>
            <person name="Murat C."/>
            <person name="Sun H."/>
            <person name="Tunlid A."/>
            <person name="Henrissat B."/>
            <person name="Grigoriev I.V."/>
            <person name="Hibbett D.S."/>
            <person name="Martin F."/>
            <person name="Nordberg H.P."/>
            <person name="Cantor M.N."/>
            <person name="Hua S.X."/>
        </authorList>
    </citation>
    <scope>NUCLEOTIDE SEQUENCE [LARGE SCALE GENOMIC DNA]</scope>
    <source>
        <strain evidence="9 10">MUT 4182</strain>
    </source>
</reference>
<dbReference type="EMBL" id="KN822967">
    <property type="protein sequence ID" value="KIO30947.1"/>
    <property type="molecule type" value="Genomic_DNA"/>
</dbReference>
<evidence type="ECO:0000313" key="9">
    <source>
        <dbReference type="EMBL" id="KIO30947.1"/>
    </source>
</evidence>
<comment type="subcellular location">
    <subcellularLocation>
        <location evidence="1 8">Nucleus</location>
    </subcellularLocation>
</comment>
<evidence type="ECO:0000256" key="8">
    <source>
        <dbReference type="RuleBase" id="RU364150"/>
    </source>
</evidence>
<dbReference type="GO" id="GO:0003712">
    <property type="term" value="F:transcription coregulator activity"/>
    <property type="evidence" value="ECO:0007669"/>
    <property type="project" value="InterPro"/>
</dbReference>
<protein>
    <recommendedName>
        <fullName evidence="3 8">Mediator of RNA polymerase II transcription subunit 18</fullName>
    </recommendedName>
    <alternativeName>
        <fullName evidence="7 8">Mediator complex subunit 18</fullName>
    </alternativeName>
</protein>
<comment type="similarity">
    <text evidence="2 8">Belongs to the Mediator complex subunit 18 family.</text>
</comment>
<dbReference type="Pfam" id="PF09637">
    <property type="entry name" value="Med18"/>
    <property type="match status" value="1"/>
</dbReference>
<keyword evidence="8" id="KW-0010">Activator</keyword>
<dbReference type="Gene3D" id="2.40.320.10">
    <property type="entry name" value="Hypothetical Protein Pfu-838710-001"/>
    <property type="match status" value="1"/>
</dbReference>
<accession>A0A0C3MB44</accession>
<keyword evidence="4 8" id="KW-0805">Transcription regulation</keyword>
<comment type="function">
    <text evidence="8">Component of the Mediator complex, a coactivator involved in the regulated transcription of nearly all RNA polymerase II-dependent genes. Mediator functions as a bridge to convey information from gene-specific regulatory proteins to the basal RNA polymerase II transcription machinery. Mediator is recruited to promoters by direct interactions with regulatory proteins and serves as a scaffold for the assembly of a functional preinitiation complex with RNA polymerase II and the general transcription factors.</text>
</comment>
<evidence type="ECO:0000256" key="6">
    <source>
        <dbReference type="ARBA" id="ARBA00023242"/>
    </source>
</evidence>
<evidence type="ECO:0000256" key="2">
    <source>
        <dbReference type="ARBA" id="ARBA00009814"/>
    </source>
</evidence>
<dbReference type="PANTHER" id="PTHR13321">
    <property type="entry name" value="MEDIATOR OF RNA POLYMERASE II TRANSCRIPTION, SUBUNIT 18"/>
    <property type="match status" value="1"/>
</dbReference>